<evidence type="ECO:0000256" key="1">
    <source>
        <dbReference type="ARBA" id="ARBA00004236"/>
    </source>
</evidence>
<protein>
    <submittedName>
        <fullName evidence="8">MmpS family transport accessory protein</fullName>
    </submittedName>
</protein>
<keyword evidence="4 7" id="KW-0812">Transmembrane</keyword>
<gene>
    <name evidence="8" type="ORF">ACFPFM_29575</name>
</gene>
<evidence type="ECO:0000256" key="4">
    <source>
        <dbReference type="ARBA" id="ARBA00022692"/>
    </source>
</evidence>
<sequence length="129" mass="13508">MTEPDPPEHRAARWFVIAGCAVLVAGAAVFALRAATPAPPVQVVYDVTGTAERATVTYSAEDGGTRREELASFPWHRELTLPAEAERRVLTVTIGPAGGDVACQVAVDGVERRSATATGARTSALCDGF</sequence>
<keyword evidence="9" id="KW-1185">Reference proteome</keyword>
<keyword evidence="3" id="KW-1003">Cell membrane</keyword>
<evidence type="ECO:0000256" key="6">
    <source>
        <dbReference type="ARBA" id="ARBA00023136"/>
    </source>
</evidence>
<dbReference type="Proteomes" id="UP001595833">
    <property type="component" value="Unassembled WGS sequence"/>
</dbReference>
<feature type="transmembrane region" description="Helical" evidence="7">
    <location>
        <begin position="12"/>
        <end position="32"/>
    </location>
</feature>
<evidence type="ECO:0000313" key="8">
    <source>
        <dbReference type="EMBL" id="MFC5057885.1"/>
    </source>
</evidence>
<evidence type="ECO:0000256" key="3">
    <source>
        <dbReference type="ARBA" id="ARBA00022475"/>
    </source>
</evidence>
<name>A0ABV9Y5E3_9PSEU</name>
<keyword evidence="6 7" id="KW-0472">Membrane</keyword>
<keyword evidence="5 7" id="KW-1133">Transmembrane helix</keyword>
<comment type="subcellular location">
    <subcellularLocation>
        <location evidence="1">Cell membrane</location>
    </subcellularLocation>
</comment>
<evidence type="ECO:0000256" key="2">
    <source>
        <dbReference type="ARBA" id="ARBA00007531"/>
    </source>
</evidence>
<comment type="caution">
    <text evidence="8">The sequence shown here is derived from an EMBL/GenBank/DDBJ whole genome shotgun (WGS) entry which is preliminary data.</text>
</comment>
<dbReference type="EMBL" id="JBHSJB010000028">
    <property type="protein sequence ID" value="MFC5057885.1"/>
    <property type="molecule type" value="Genomic_DNA"/>
</dbReference>
<dbReference type="InterPro" id="IPR008693">
    <property type="entry name" value="MmpS"/>
</dbReference>
<evidence type="ECO:0000256" key="5">
    <source>
        <dbReference type="ARBA" id="ARBA00022989"/>
    </source>
</evidence>
<dbReference type="InterPro" id="IPR038468">
    <property type="entry name" value="MmpS_C"/>
</dbReference>
<evidence type="ECO:0000313" key="9">
    <source>
        <dbReference type="Proteomes" id="UP001595833"/>
    </source>
</evidence>
<reference evidence="9" key="1">
    <citation type="journal article" date="2019" name="Int. J. Syst. Evol. Microbiol.">
        <title>The Global Catalogue of Microorganisms (GCM) 10K type strain sequencing project: providing services to taxonomists for standard genome sequencing and annotation.</title>
        <authorList>
            <consortium name="The Broad Institute Genomics Platform"/>
            <consortium name="The Broad Institute Genome Sequencing Center for Infectious Disease"/>
            <person name="Wu L."/>
            <person name="Ma J."/>
        </authorList>
    </citation>
    <scope>NUCLEOTIDE SEQUENCE [LARGE SCALE GENOMIC DNA]</scope>
    <source>
        <strain evidence="9">KCTC 12848</strain>
    </source>
</reference>
<accession>A0ABV9Y5E3</accession>
<evidence type="ECO:0000256" key="7">
    <source>
        <dbReference type="SAM" id="Phobius"/>
    </source>
</evidence>
<dbReference type="Pfam" id="PF05423">
    <property type="entry name" value="Mycobact_memb"/>
    <property type="match status" value="1"/>
</dbReference>
<proteinExistence type="inferred from homology"/>
<organism evidence="8 9">
    <name type="scientific">Saccharothrix xinjiangensis</name>
    <dbReference type="NCBI Taxonomy" id="204798"/>
    <lineage>
        <taxon>Bacteria</taxon>
        <taxon>Bacillati</taxon>
        <taxon>Actinomycetota</taxon>
        <taxon>Actinomycetes</taxon>
        <taxon>Pseudonocardiales</taxon>
        <taxon>Pseudonocardiaceae</taxon>
        <taxon>Saccharothrix</taxon>
    </lineage>
</organism>
<dbReference type="Gene3D" id="2.60.40.2880">
    <property type="entry name" value="MmpS1-5, C-terminal soluble domain"/>
    <property type="match status" value="1"/>
</dbReference>
<comment type="similarity">
    <text evidence="2">Belongs to the MmpS family.</text>
</comment>
<dbReference type="RefSeq" id="WP_344036177.1">
    <property type="nucleotide sequence ID" value="NZ_BAAAKE010000004.1"/>
</dbReference>